<sequence>MQAINYHLLLKYYPDNNNKSNKALSKNSQTTHHKENHTQSKSVTISFQRGSGYHDDRGKGWITIAVRIEEVLINFLIKF</sequence>
<dbReference type="Proteomes" id="UP000018534">
    <property type="component" value="Unassembled WGS sequence"/>
</dbReference>
<dbReference type="AlphaFoldDB" id="V7IT54"/>
<evidence type="ECO:0000256" key="1">
    <source>
        <dbReference type="SAM" id="MobiDB-lite"/>
    </source>
</evidence>
<evidence type="ECO:0000313" key="3">
    <source>
        <dbReference type="Proteomes" id="UP000018534"/>
    </source>
</evidence>
<proteinExistence type="predicted"/>
<feature type="compositionally biased region" description="Polar residues" evidence="1">
    <location>
        <begin position="39"/>
        <end position="49"/>
    </location>
</feature>
<organism evidence="2 3">
    <name type="scientific">Salmonella enterica subsp. enterica serovar Cubana str. 76814</name>
    <dbReference type="NCBI Taxonomy" id="1192560"/>
    <lineage>
        <taxon>Bacteria</taxon>
        <taxon>Pseudomonadati</taxon>
        <taxon>Pseudomonadota</taxon>
        <taxon>Gammaproteobacteria</taxon>
        <taxon>Enterobacterales</taxon>
        <taxon>Enterobacteriaceae</taxon>
        <taxon>Salmonella</taxon>
    </lineage>
</organism>
<protein>
    <submittedName>
        <fullName evidence="2">Uncharacterized protein</fullName>
    </submittedName>
</protein>
<evidence type="ECO:0000313" key="2">
    <source>
        <dbReference type="EMBL" id="ETA88476.1"/>
    </source>
</evidence>
<dbReference type="HOGENOM" id="CLU_2604000_0_0_6"/>
<gene>
    <name evidence="2" type="ORF">A628_01447</name>
</gene>
<accession>V7IT54</accession>
<feature type="region of interest" description="Disordered" evidence="1">
    <location>
        <begin position="16"/>
        <end position="56"/>
    </location>
</feature>
<reference evidence="2 3" key="1">
    <citation type="journal article" date="2014" name="Genome Announc.">
        <title>Whole-Genome Sequencing of Salmonella enterica subsp. enterica Serovar Cubana Strains Isolated from Agricultural Sources.</title>
        <authorList>
            <person name="Benahmed F.H."/>
            <person name="Gopinath G.R."/>
            <person name="Wang H."/>
            <person name="Jean-Gilles Beaubrun J."/>
            <person name="Grim C."/>
            <person name="Cheng C.M."/>
            <person name="McClelland M."/>
            <person name="Ayers S."/>
            <person name="Abbott J."/>
            <person name="Desai P."/>
            <person name="Frye J.G."/>
            <person name="Weinstock G."/>
            <person name="Hammack T.S."/>
            <person name="Hanes D.E."/>
            <person name="Rasmussen M.A."/>
            <person name="Davidson M.K."/>
        </authorList>
    </citation>
    <scope>NUCLEOTIDE SEQUENCE [LARGE SCALE GENOMIC DNA]</scope>
    <source>
        <strain evidence="2">76814</strain>
    </source>
</reference>
<comment type="caution">
    <text evidence="2">The sequence shown here is derived from an EMBL/GenBank/DDBJ whole genome shotgun (WGS) entry which is preliminary data.</text>
</comment>
<name>V7IT54_SALET</name>
<dbReference type="EMBL" id="AZGR01000030">
    <property type="protein sequence ID" value="ETA88476.1"/>
    <property type="molecule type" value="Genomic_DNA"/>
</dbReference>
<feature type="compositionally biased region" description="Low complexity" evidence="1">
    <location>
        <begin position="16"/>
        <end position="28"/>
    </location>
</feature>